<dbReference type="VEuPathDB" id="FungiDB:PITG_01838"/>
<dbReference type="AlphaFoldDB" id="D0MU77"/>
<evidence type="ECO:0000313" key="1">
    <source>
        <dbReference type="EMBL" id="EEY61524.1"/>
    </source>
</evidence>
<dbReference type="InParanoid" id="D0MU77"/>
<dbReference type="RefSeq" id="XP_002908441.1">
    <property type="nucleotide sequence ID" value="XM_002908395.1"/>
</dbReference>
<evidence type="ECO:0000313" key="2">
    <source>
        <dbReference type="Proteomes" id="UP000006643"/>
    </source>
</evidence>
<gene>
    <name evidence="1" type="ORF">PITG_01838</name>
</gene>
<keyword evidence="2" id="KW-1185">Reference proteome</keyword>
<dbReference type="HOGENOM" id="CLU_2745534_0_0_1"/>
<dbReference type="GeneID" id="9469308"/>
<sequence>MVAQSDNFKLSPSRKRALLHFARSFWHSDRHRDDRHFQLHCNLHNDKWRWSPPQSRMSKGDDDWCNAAAVT</sequence>
<dbReference type="EMBL" id="DS028119">
    <property type="protein sequence ID" value="EEY61524.1"/>
    <property type="molecule type" value="Genomic_DNA"/>
</dbReference>
<reference evidence="2" key="1">
    <citation type="journal article" date="2009" name="Nature">
        <title>Genome sequence and analysis of the Irish potato famine pathogen Phytophthora infestans.</title>
        <authorList>
            <consortium name="The Broad Institute Genome Sequencing Platform"/>
            <person name="Haas B.J."/>
            <person name="Kamoun S."/>
            <person name="Zody M.C."/>
            <person name="Jiang R.H."/>
            <person name="Handsaker R.E."/>
            <person name="Cano L.M."/>
            <person name="Grabherr M."/>
            <person name="Kodira C.D."/>
            <person name="Raffaele S."/>
            <person name="Torto-Alalibo T."/>
            <person name="Bozkurt T.O."/>
            <person name="Ah-Fong A.M."/>
            <person name="Alvarado L."/>
            <person name="Anderson V.L."/>
            <person name="Armstrong M.R."/>
            <person name="Avrova A."/>
            <person name="Baxter L."/>
            <person name="Beynon J."/>
            <person name="Boevink P.C."/>
            <person name="Bollmann S.R."/>
            <person name="Bos J.I."/>
            <person name="Bulone V."/>
            <person name="Cai G."/>
            <person name="Cakir C."/>
            <person name="Carrington J.C."/>
            <person name="Chawner M."/>
            <person name="Conti L."/>
            <person name="Costanzo S."/>
            <person name="Ewan R."/>
            <person name="Fahlgren N."/>
            <person name="Fischbach M.A."/>
            <person name="Fugelstad J."/>
            <person name="Gilroy E.M."/>
            <person name="Gnerre S."/>
            <person name="Green P.J."/>
            <person name="Grenville-Briggs L.J."/>
            <person name="Griffith J."/>
            <person name="Grunwald N.J."/>
            <person name="Horn K."/>
            <person name="Horner N.R."/>
            <person name="Hu C.H."/>
            <person name="Huitema E."/>
            <person name="Jeong D.H."/>
            <person name="Jones A.M."/>
            <person name="Jones J.D."/>
            <person name="Jones R.W."/>
            <person name="Karlsson E.K."/>
            <person name="Kunjeti S.G."/>
            <person name="Lamour K."/>
            <person name="Liu Z."/>
            <person name="Ma L."/>
            <person name="Maclean D."/>
            <person name="Chibucos M.C."/>
            <person name="McDonald H."/>
            <person name="McWalters J."/>
            <person name="Meijer H.J."/>
            <person name="Morgan W."/>
            <person name="Morris P.F."/>
            <person name="Munro C.A."/>
            <person name="O'Neill K."/>
            <person name="Ospina-Giraldo M."/>
            <person name="Pinzon A."/>
            <person name="Pritchard L."/>
            <person name="Ramsahoye B."/>
            <person name="Ren Q."/>
            <person name="Restrepo S."/>
            <person name="Roy S."/>
            <person name="Sadanandom A."/>
            <person name="Savidor A."/>
            <person name="Schornack S."/>
            <person name="Schwartz D.C."/>
            <person name="Schumann U.D."/>
            <person name="Schwessinger B."/>
            <person name="Seyer L."/>
            <person name="Sharpe T."/>
            <person name="Silvar C."/>
            <person name="Song J."/>
            <person name="Studholme D.J."/>
            <person name="Sykes S."/>
            <person name="Thines M."/>
            <person name="van de Vondervoort P.J."/>
            <person name="Phuntumart V."/>
            <person name="Wawra S."/>
            <person name="Weide R."/>
            <person name="Win J."/>
            <person name="Young C."/>
            <person name="Zhou S."/>
            <person name="Fry W."/>
            <person name="Meyers B.C."/>
            <person name="van West P."/>
            <person name="Ristaino J."/>
            <person name="Govers F."/>
            <person name="Birch P.R."/>
            <person name="Whisson S.C."/>
            <person name="Judelson H.S."/>
            <person name="Nusbaum C."/>
        </authorList>
    </citation>
    <scope>NUCLEOTIDE SEQUENCE [LARGE SCALE GENOMIC DNA]</scope>
    <source>
        <strain evidence="2">T30-4</strain>
    </source>
</reference>
<proteinExistence type="predicted"/>
<dbReference type="KEGG" id="pif:PITG_01838"/>
<protein>
    <submittedName>
        <fullName evidence="1">Uncharacterized protein</fullName>
    </submittedName>
</protein>
<name>D0MU77_PHYIT</name>
<accession>D0MU77</accession>
<organism evidence="1 2">
    <name type="scientific">Phytophthora infestans (strain T30-4)</name>
    <name type="common">Potato late blight agent</name>
    <dbReference type="NCBI Taxonomy" id="403677"/>
    <lineage>
        <taxon>Eukaryota</taxon>
        <taxon>Sar</taxon>
        <taxon>Stramenopiles</taxon>
        <taxon>Oomycota</taxon>
        <taxon>Peronosporomycetes</taxon>
        <taxon>Peronosporales</taxon>
        <taxon>Peronosporaceae</taxon>
        <taxon>Phytophthora</taxon>
    </lineage>
</organism>
<dbReference type="Proteomes" id="UP000006643">
    <property type="component" value="Unassembled WGS sequence"/>
</dbReference>